<keyword evidence="2" id="KW-1185">Reference proteome</keyword>
<proteinExistence type="predicted"/>
<dbReference type="PANTHER" id="PTHR46599:SF3">
    <property type="entry name" value="PIGGYBAC TRANSPOSABLE ELEMENT-DERIVED PROTEIN 4"/>
    <property type="match status" value="1"/>
</dbReference>
<dbReference type="AlphaFoldDB" id="A0A0N5CFK3"/>
<dbReference type="Pfam" id="PF13843">
    <property type="entry name" value="DDE_Tnp_1_7"/>
    <property type="match status" value="1"/>
</dbReference>
<sequence length="552" mass="63854">MSKNSNEIILEMGEDTDLSSISLDESDEEQTKKVKVRKILVPKKGDDNFINATWVDTPKTRGRKKALNVLKKIGFEKSLIRDMKDKPIEYFFGLFFSDEMLNMIVHSTNIKISKISSEKCTDIVELRAVIGCLIYLGTFNKPPIRDIFKENYLYNSHLLPIRNTFSRERFSFILKNISVGEKLCKESNIVDKANQIRKFEQCFNLISSSLCSPESITIDESLIGFKGRCCFLQYIPSKPDKIGLKVQMAADSHKRFIYCIELYGGRRITEDGEIIQNTGLEIVKRFILNYFSKATGFTICTDSYYTSLNLLYFLKERNIAFIGTIRQNRKEVPQEMKHNAKRTLKSTIVKYLDNDASLTSHMCKTKKTVLILSSEYHDTLPIQGEKPASVKRYNELKSGVDVIDNMVKTHTTRIKTQSWVRAYIFRIIDFAMCNAYSLYKESSHSECSRIEFHRKVGENLMQPIAMTRLSNIYLPKNKLRNIENFVNTDNDGDNNTNEINTTINKRGKCYECQENNEKKRKTIKQCYKCNKNICISHFNIICFSCKNSHNSN</sequence>
<dbReference type="PANTHER" id="PTHR46599">
    <property type="entry name" value="PIGGYBAC TRANSPOSABLE ELEMENT-DERIVED PROTEIN 4"/>
    <property type="match status" value="1"/>
</dbReference>
<organism evidence="2 3">
    <name type="scientific">Strongyloides papillosus</name>
    <name type="common">Intestinal threadworm</name>
    <dbReference type="NCBI Taxonomy" id="174720"/>
    <lineage>
        <taxon>Eukaryota</taxon>
        <taxon>Metazoa</taxon>
        <taxon>Ecdysozoa</taxon>
        <taxon>Nematoda</taxon>
        <taxon>Chromadorea</taxon>
        <taxon>Rhabditida</taxon>
        <taxon>Tylenchina</taxon>
        <taxon>Panagrolaimomorpha</taxon>
        <taxon>Strongyloidoidea</taxon>
        <taxon>Strongyloididae</taxon>
        <taxon>Strongyloides</taxon>
    </lineage>
</organism>
<reference evidence="3" key="1">
    <citation type="submission" date="2017-02" db="UniProtKB">
        <authorList>
            <consortium name="WormBaseParasite"/>
        </authorList>
    </citation>
    <scope>IDENTIFICATION</scope>
</reference>
<dbReference type="InterPro" id="IPR029526">
    <property type="entry name" value="PGBD"/>
</dbReference>
<dbReference type="Proteomes" id="UP000046392">
    <property type="component" value="Unplaced"/>
</dbReference>
<feature type="domain" description="PiggyBac transposable element-derived protein" evidence="1">
    <location>
        <begin position="90"/>
        <end position="436"/>
    </location>
</feature>
<name>A0A0N5CFK3_STREA</name>
<dbReference type="STRING" id="174720.A0A0N5CFK3"/>
<evidence type="ECO:0000313" key="3">
    <source>
        <dbReference type="WBParaSite" id="SPAL_0001664000.1"/>
    </source>
</evidence>
<protein>
    <submittedName>
        <fullName evidence="3">DDE_Tnp_1_7 domain-containing protein</fullName>
    </submittedName>
</protein>
<evidence type="ECO:0000259" key="1">
    <source>
        <dbReference type="Pfam" id="PF13843"/>
    </source>
</evidence>
<dbReference type="WBParaSite" id="SPAL_0001664000.1">
    <property type="protein sequence ID" value="SPAL_0001664000.1"/>
    <property type="gene ID" value="SPAL_0001664000"/>
</dbReference>
<evidence type="ECO:0000313" key="2">
    <source>
        <dbReference type="Proteomes" id="UP000046392"/>
    </source>
</evidence>
<accession>A0A0N5CFK3</accession>